<feature type="region of interest" description="Disordered" evidence="1">
    <location>
        <begin position="39"/>
        <end position="60"/>
    </location>
</feature>
<evidence type="ECO:0000313" key="2">
    <source>
        <dbReference type="EMBL" id="AEI82132.1"/>
    </source>
</evidence>
<proteinExistence type="predicted"/>
<dbReference type="Proteomes" id="UP000006798">
    <property type="component" value="Plasmid pBB1"/>
</dbReference>
<feature type="compositionally biased region" description="Basic residues" evidence="1">
    <location>
        <begin position="44"/>
        <end position="54"/>
    </location>
</feature>
<sequence>MQSFVDDQDAIARLIFDAIAAMNSKGFELAPDPSMRFMSDKKGTSRAHPLRRPSRGVSTAQVRKEAHLPQDACPWRSGWAQVVGKGVWRGFLWQSGTSPSLSSIVVKTTIAVLTTMDDNTHMITFDDIEIRRPELAKSYLQLLQAQPGRPIALFAPRRVGKTFFLDQDLTPVSRKARFVPVYADLWLNQAAPLAAINHALEEALDDLTVPTTRAGKIGKTPVKKIGMLSASVELGEEPTRRKLPDDPALRFDTLVARLASQSGHTVLLMLDEVQVLAEIADGRSAIATIRAVLQKRKRDVLAVFTGSSQEALAAMTVASGGPMYQFAQLLDFPALGIEYPKALAKHYASVHTDKTLDVDDLVKAFEYLGHKPALMKDLVKWMSAEGVTDVQLALNRFVQDGRLIAGWEGLLASLQPFEQVLLSVIAKGHAPFAKGTITLLNKDPRFTASVSKVRAALERLRKSGVLAKTAGRGYLIDDTLFAEFLKRH</sequence>
<gene>
    <name evidence="2" type="ordered locus">CNE_BB1p07150</name>
</gene>
<dbReference type="SUPFAM" id="SSF52540">
    <property type="entry name" value="P-loop containing nucleoside triphosphate hydrolases"/>
    <property type="match status" value="1"/>
</dbReference>
<dbReference type="HOGENOM" id="CLU_043775_0_0_4"/>
<dbReference type="PANTHER" id="PTHR34301:SF8">
    <property type="entry name" value="ATPASE DOMAIN-CONTAINING PROTEIN"/>
    <property type="match status" value="1"/>
</dbReference>
<dbReference type="AlphaFoldDB" id="F8GXR2"/>
<geneLocation type="plasmid" evidence="2 3">
    <name>pBB1</name>
</geneLocation>
<dbReference type="EMBL" id="CP002879">
    <property type="protein sequence ID" value="AEI82132.1"/>
    <property type="molecule type" value="Genomic_DNA"/>
</dbReference>
<name>F8GXR2_CUPNN</name>
<dbReference type="Gene3D" id="3.40.50.300">
    <property type="entry name" value="P-loop containing nucleotide triphosphate hydrolases"/>
    <property type="match status" value="1"/>
</dbReference>
<evidence type="ECO:0000313" key="3">
    <source>
        <dbReference type="Proteomes" id="UP000006798"/>
    </source>
</evidence>
<organism evidence="2 3">
    <name type="scientific">Cupriavidus necator (strain ATCC 43291 / DSM 13513 / CCUG 52238 / LMG 8453 / N-1)</name>
    <name type="common">Ralstonia eutropha</name>
    <dbReference type="NCBI Taxonomy" id="1042878"/>
    <lineage>
        <taxon>Bacteria</taxon>
        <taxon>Pseudomonadati</taxon>
        <taxon>Pseudomonadota</taxon>
        <taxon>Betaproteobacteria</taxon>
        <taxon>Burkholderiales</taxon>
        <taxon>Burkholderiaceae</taxon>
        <taxon>Cupriavidus</taxon>
    </lineage>
</organism>
<protein>
    <submittedName>
        <fullName evidence="2">Uncharacterized protein</fullName>
    </submittedName>
</protein>
<dbReference type="InterPro" id="IPR027417">
    <property type="entry name" value="P-loop_NTPase"/>
</dbReference>
<evidence type="ECO:0000256" key="1">
    <source>
        <dbReference type="SAM" id="MobiDB-lite"/>
    </source>
</evidence>
<dbReference type="PANTHER" id="PTHR34301">
    <property type="entry name" value="DNA-BINDING PROTEIN-RELATED"/>
    <property type="match status" value="1"/>
</dbReference>
<keyword evidence="2" id="KW-0614">Plasmid</keyword>
<accession>F8GXR2</accession>
<dbReference type="KEGG" id="cnc:CNE_BB1p07150"/>
<reference evidence="2 3" key="1">
    <citation type="journal article" date="2011" name="J. Bacteriol.">
        <title>Complete genome sequence of the type strain Cupriavidus necator N-1.</title>
        <authorList>
            <person name="Poehlein A."/>
            <person name="Kusian B."/>
            <person name="Friedrich B."/>
            <person name="Daniel R."/>
            <person name="Bowien B."/>
        </authorList>
    </citation>
    <scope>NUCLEOTIDE SEQUENCE [LARGE SCALE GENOMIC DNA]</scope>
    <source>
        <strain evidence="3">ATCC 43291 / DSM 13513 / CCUG 52238 / LMG 8453 / N-1</strain>
        <plasmid evidence="2 3">pBB1</plasmid>
    </source>
</reference>
<dbReference type="RefSeq" id="WP_013959175.1">
    <property type="nucleotide sequence ID" value="NC_015727.1"/>
</dbReference>
<dbReference type="GeneID" id="34312273"/>